<dbReference type="AlphaFoldDB" id="A0ABD5RN17"/>
<feature type="transmembrane region" description="Helical" evidence="1">
    <location>
        <begin position="229"/>
        <end position="248"/>
    </location>
</feature>
<keyword evidence="3" id="KW-1185">Reference proteome</keyword>
<proteinExistence type="predicted"/>
<feature type="transmembrane region" description="Helical" evidence="1">
    <location>
        <begin position="130"/>
        <end position="147"/>
    </location>
</feature>
<feature type="transmembrane region" description="Helical" evidence="1">
    <location>
        <begin position="254"/>
        <end position="274"/>
    </location>
</feature>
<keyword evidence="1" id="KW-1133">Transmembrane helix</keyword>
<evidence type="ECO:0000313" key="3">
    <source>
        <dbReference type="Proteomes" id="UP001596099"/>
    </source>
</evidence>
<feature type="transmembrane region" description="Helical" evidence="1">
    <location>
        <begin position="197"/>
        <end position="217"/>
    </location>
</feature>
<evidence type="ECO:0000313" key="2">
    <source>
        <dbReference type="EMBL" id="MFC5971946.1"/>
    </source>
</evidence>
<feature type="transmembrane region" description="Helical" evidence="1">
    <location>
        <begin position="167"/>
        <end position="191"/>
    </location>
</feature>
<keyword evidence="1" id="KW-0812">Transmembrane</keyword>
<keyword evidence="1" id="KW-0472">Membrane</keyword>
<dbReference type="RefSeq" id="WP_247414842.1">
    <property type="nucleotide sequence ID" value="NZ_JALLGW010000001.1"/>
</dbReference>
<evidence type="ECO:0000256" key="1">
    <source>
        <dbReference type="SAM" id="Phobius"/>
    </source>
</evidence>
<accession>A0ABD5RN17</accession>
<comment type="caution">
    <text evidence="2">The sequence shown here is derived from an EMBL/GenBank/DDBJ whole genome shotgun (WGS) entry which is preliminary data.</text>
</comment>
<name>A0ABD5RN17_9EURY</name>
<reference evidence="2 3" key="1">
    <citation type="journal article" date="2019" name="Int. J. Syst. Evol. Microbiol.">
        <title>The Global Catalogue of Microorganisms (GCM) 10K type strain sequencing project: providing services to taxonomists for standard genome sequencing and annotation.</title>
        <authorList>
            <consortium name="The Broad Institute Genomics Platform"/>
            <consortium name="The Broad Institute Genome Sequencing Center for Infectious Disease"/>
            <person name="Wu L."/>
            <person name="Ma J."/>
        </authorList>
    </citation>
    <scope>NUCLEOTIDE SEQUENCE [LARGE SCALE GENOMIC DNA]</scope>
    <source>
        <strain evidence="2 3">CGMCC 1.12543</strain>
    </source>
</reference>
<dbReference type="EMBL" id="JBHSQH010000001">
    <property type="protein sequence ID" value="MFC5971946.1"/>
    <property type="molecule type" value="Genomic_DNA"/>
</dbReference>
<organism evidence="2 3">
    <name type="scientific">Halomarina salina</name>
    <dbReference type="NCBI Taxonomy" id="1872699"/>
    <lineage>
        <taxon>Archaea</taxon>
        <taxon>Methanobacteriati</taxon>
        <taxon>Methanobacteriota</taxon>
        <taxon>Stenosarchaea group</taxon>
        <taxon>Halobacteria</taxon>
        <taxon>Halobacteriales</taxon>
        <taxon>Natronomonadaceae</taxon>
        <taxon>Halomarina</taxon>
    </lineage>
</organism>
<gene>
    <name evidence="2" type="ORF">ACFPYI_11440</name>
</gene>
<sequence>MNLTPVTVLLVVAVLLAAAAGGEDVDSMRVVLDEEHVLDGPTETVLVAGGAVTTDGPVDGSVYVADGSVDVASTVRGDVVVLGGDVRIAPSATVTGTVQAIGGDVTVAEGASVGSVERGVPAEEAGTSPVGFALQTLVLAAVGALLADRRPRLLGTVGDAATTHPLVSGVVGALSTLAALAMTVLLAFTVVLLPVSVLAVLVGAVVVGYAVAVFGALLGRRLPVDSRPVAAAAGVVGVEALLVVLPRVPVVGSLAALALLAVGVGAVLVTGFGLRRFEPPALE</sequence>
<protein>
    <submittedName>
        <fullName evidence="2">Polymer-forming cytoskeletal protein</fullName>
    </submittedName>
</protein>
<dbReference type="Proteomes" id="UP001596099">
    <property type="component" value="Unassembled WGS sequence"/>
</dbReference>